<evidence type="ECO:0000313" key="2">
    <source>
        <dbReference type="Proteomes" id="UP001163321"/>
    </source>
</evidence>
<organism evidence="1 2">
    <name type="scientific">Peronosclerospora sorghi</name>
    <dbReference type="NCBI Taxonomy" id="230839"/>
    <lineage>
        <taxon>Eukaryota</taxon>
        <taxon>Sar</taxon>
        <taxon>Stramenopiles</taxon>
        <taxon>Oomycota</taxon>
        <taxon>Peronosporomycetes</taxon>
        <taxon>Peronosporales</taxon>
        <taxon>Peronosporaceae</taxon>
        <taxon>Peronosclerospora</taxon>
    </lineage>
</organism>
<evidence type="ECO:0000313" key="1">
    <source>
        <dbReference type="EMBL" id="KAI9911621.1"/>
    </source>
</evidence>
<dbReference type="EMBL" id="CM047584">
    <property type="protein sequence ID" value="KAI9911621.1"/>
    <property type="molecule type" value="Genomic_DNA"/>
</dbReference>
<comment type="caution">
    <text evidence="1">The sequence shown here is derived from an EMBL/GenBank/DDBJ whole genome shotgun (WGS) entry which is preliminary data.</text>
</comment>
<accession>A0ACC0VZV2</accession>
<gene>
    <name evidence="1" type="ORF">PsorP6_008669</name>
</gene>
<dbReference type="Proteomes" id="UP001163321">
    <property type="component" value="Chromosome 5"/>
</dbReference>
<keyword evidence="2" id="KW-1185">Reference proteome</keyword>
<sequence length="117" mass="12847">MFGSLALRRLPTLPTFGRLSGCFTSEMNAVELPLREVPQKPRDVDADMEATEDEKQLFLAISSPPKSALGALSGPNFAHTIHSRLWFPRCCILAPDLELEKPLHDMSGLKSETIALG</sequence>
<name>A0ACC0VZV2_9STRA</name>
<proteinExistence type="predicted"/>
<protein>
    <submittedName>
        <fullName evidence="1">Uncharacterized protein</fullName>
    </submittedName>
</protein>
<reference evidence="1 2" key="1">
    <citation type="journal article" date="2022" name="bioRxiv">
        <title>The genome of the oomycete Peronosclerospora sorghi, a cosmopolitan pathogen of maize and sorghum, is inflated with dispersed pseudogenes.</title>
        <authorList>
            <person name="Fletcher K."/>
            <person name="Martin F."/>
            <person name="Isakeit T."/>
            <person name="Cavanaugh K."/>
            <person name="Magill C."/>
            <person name="Michelmore R."/>
        </authorList>
    </citation>
    <scope>NUCLEOTIDE SEQUENCE [LARGE SCALE GENOMIC DNA]</scope>
    <source>
        <strain evidence="1">P6</strain>
    </source>
</reference>